<keyword evidence="1 5" id="KW-0963">Cytoplasm</keyword>
<evidence type="ECO:0000256" key="4">
    <source>
        <dbReference type="ARBA" id="ARBA00023002"/>
    </source>
</evidence>
<dbReference type="PANTHER" id="PTHR34354">
    <property type="entry name" value="NADPH-DEPENDENT 7-CYANO-7-DEAZAGUANINE REDUCTASE"/>
    <property type="match status" value="1"/>
</dbReference>
<sequence length="146" mass="17001">MAMAEGKRFKFDDTSHIETNFLETFPYEGHRQFIQYRTEEFSAVCPFSGLPDMGTVVLEYIPDTCIVELKSYKYYLVSFRNVGIYQEQVTSRIFGDLWHVLTPQFMKLTTIYRTRGGIDTTCTVQQGDADPYLVSHMNPPTLHYKE</sequence>
<dbReference type="GO" id="GO:0033739">
    <property type="term" value="F:preQ1 synthase activity"/>
    <property type="evidence" value="ECO:0007669"/>
    <property type="project" value="UniProtKB-UniRule"/>
</dbReference>
<protein>
    <recommendedName>
        <fullName evidence="5">NADPH-dependent 7-cyano-7-deazaguanine reductase</fullName>
        <ecNumber evidence="5">1.7.1.13</ecNumber>
    </recommendedName>
    <alternativeName>
        <fullName evidence="5">7-cyano-7-carbaguanine reductase</fullName>
    </alternativeName>
    <alternativeName>
        <fullName evidence="5">NADPH-dependent nitrile oxidoreductase</fullName>
    </alternativeName>
    <alternativeName>
        <fullName evidence="5">PreQ(0) reductase</fullName>
    </alternativeName>
</protein>
<evidence type="ECO:0000256" key="1">
    <source>
        <dbReference type="ARBA" id="ARBA00022490"/>
    </source>
</evidence>
<keyword evidence="7" id="KW-1185">Reference proteome</keyword>
<feature type="binding site" evidence="5">
    <location>
        <begin position="67"/>
        <end position="69"/>
    </location>
    <ligand>
        <name>substrate</name>
    </ligand>
</feature>
<feature type="binding site" evidence="5">
    <location>
        <begin position="86"/>
        <end position="87"/>
    </location>
    <ligand>
        <name>substrate</name>
    </ligand>
</feature>
<dbReference type="NCBIfam" id="TIGR03139">
    <property type="entry name" value="QueF-II"/>
    <property type="match status" value="1"/>
</dbReference>
<dbReference type="GO" id="GO:0005737">
    <property type="term" value="C:cytoplasm"/>
    <property type="evidence" value="ECO:0007669"/>
    <property type="project" value="UniProtKB-SubCell"/>
</dbReference>
<proteinExistence type="inferred from homology"/>
<feature type="active site" description="Proton donor" evidence="5">
    <location>
        <position position="52"/>
    </location>
</feature>
<dbReference type="RefSeq" id="WP_183728419.1">
    <property type="nucleotide sequence ID" value="NZ_JACHID010000001.1"/>
</dbReference>
<dbReference type="InterPro" id="IPR043133">
    <property type="entry name" value="GTP-CH-I_C/QueF"/>
</dbReference>
<name>A0A7W7Y2I2_9BACT</name>
<dbReference type="GO" id="GO:0008616">
    <property type="term" value="P:tRNA queuosine(34) biosynthetic process"/>
    <property type="evidence" value="ECO:0007669"/>
    <property type="project" value="UniProtKB-UniRule"/>
</dbReference>
<evidence type="ECO:0000313" key="6">
    <source>
        <dbReference type="EMBL" id="MBB5020858.1"/>
    </source>
</evidence>
<comment type="subcellular location">
    <subcellularLocation>
        <location evidence="5">Cytoplasm</location>
    </subcellularLocation>
</comment>
<keyword evidence="4 5" id="KW-0560">Oxidoreductase</keyword>
<evidence type="ECO:0000256" key="2">
    <source>
        <dbReference type="ARBA" id="ARBA00022785"/>
    </source>
</evidence>
<keyword evidence="3 5" id="KW-0521">NADP</keyword>
<comment type="caution">
    <text evidence="6">The sequence shown here is derived from an EMBL/GenBank/DDBJ whole genome shotgun (WGS) entry which is preliminary data.</text>
</comment>
<feature type="active site" description="Thioimide intermediate" evidence="5">
    <location>
        <position position="45"/>
    </location>
</feature>
<comment type="function">
    <text evidence="5">Catalyzes the NADPH-dependent reduction of 7-cyano-7-deazaguanine (preQ0) to 7-aminomethyl-7-deazaguanine (preQ1).</text>
</comment>
<comment type="similarity">
    <text evidence="5">Belongs to the GTP cyclohydrolase I family. QueF type 1 subfamily.</text>
</comment>
<dbReference type="Proteomes" id="UP000528322">
    <property type="component" value="Unassembled WGS sequence"/>
</dbReference>
<dbReference type="EC" id="1.7.1.13" evidence="5"/>
<dbReference type="PIRSF" id="PIRSF027377">
    <property type="entry name" value="Nitrile_oxidored_QueF"/>
    <property type="match status" value="1"/>
</dbReference>
<dbReference type="AlphaFoldDB" id="A0A7W7Y2I2"/>
<dbReference type="Pfam" id="PF14489">
    <property type="entry name" value="QueF"/>
    <property type="match status" value="1"/>
</dbReference>
<dbReference type="SUPFAM" id="SSF55620">
    <property type="entry name" value="Tetrahydrobiopterin biosynthesis enzymes-like"/>
    <property type="match status" value="1"/>
</dbReference>
<dbReference type="InterPro" id="IPR016856">
    <property type="entry name" value="QueF_type1"/>
</dbReference>
<evidence type="ECO:0000256" key="5">
    <source>
        <dbReference type="HAMAP-Rule" id="MF_00818"/>
    </source>
</evidence>
<evidence type="ECO:0000256" key="3">
    <source>
        <dbReference type="ARBA" id="ARBA00022857"/>
    </source>
</evidence>
<accession>A0A7W7Y2I2</accession>
<dbReference type="InterPro" id="IPR050084">
    <property type="entry name" value="NADPH_dep_7-cyano-7-deazaG_red"/>
</dbReference>
<dbReference type="UniPathway" id="UPA00392"/>
<gene>
    <name evidence="5" type="primary">queF</name>
    <name evidence="6" type="ORF">HNR37_000161</name>
</gene>
<dbReference type="EMBL" id="JACHID010000001">
    <property type="protein sequence ID" value="MBB5020858.1"/>
    <property type="molecule type" value="Genomic_DNA"/>
</dbReference>
<reference evidence="6 7" key="1">
    <citation type="submission" date="2020-08" db="EMBL/GenBank/DDBJ databases">
        <title>Genomic Encyclopedia of Type Strains, Phase IV (KMG-IV): sequencing the most valuable type-strain genomes for metagenomic binning, comparative biology and taxonomic classification.</title>
        <authorList>
            <person name="Goeker M."/>
        </authorList>
    </citation>
    <scope>NUCLEOTIDE SEQUENCE [LARGE SCALE GENOMIC DNA]</scope>
    <source>
        <strain evidence="6 7">DSM 22071</strain>
    </source>
</reference>
<evidence type="ECO:0000313" key="7">
    <source>
        <dbReference type="Proteomes" id="UP000528322"/>
    </source>
</evidence>
<keyword evidence="2 5" id="KW-0671">Queuosine biosynthesis</keyword>
<organism evidence="6 7">
    <name type="scientific">Desulfurispira natronophila</name>
    <dbReference type="NCBI Taxonomy" id="682562"/>
    <lineage>
        <taxon>Bacteria</taxon>
        <taxon>Pseudomonadati</taxon>
        <taxon>Chrysiogenota</taxon>
        <taxon>Chrysiogenia</taxon>
        <taxon>Chrysiogenales</taxon>
        <taxon>Chrysiogenaceae</taxon>
        <taxon>Desulfurispira</taxon>
    </lineage>
</organism>
<dbReference type="HAMAP" id="MF_00818">
    <property type="entry name" value="QueF_type1"/>
    <property type="match status" value="1"/>
</dbReference>
<dbReference type="InterPro" id="IPR029500">
    <property type="entry name" value="QueF"/>
</dbReference>
<dbReference type="PANTHER" id="PTHR34354:SF1">
    <property type="entry name" value="NADPH-DEPENDENT 7-CYANO-7-DEAZAGUANINE REDUCTASE"/>
    <property type="match status" value="1"/>
</dbReference>
<dbReference type="Gene3D" id="3.30.1130.10">
    <property type="match status" value="1"/>
</dbReference>
<comment type="pathway">
    <text evidence="5">tRNA modification; tRNA-queuosine biosynthesis.</text>
</comment>
<comment type="catalytic activity">
    <reaction evidence="5">
        <text>7-aminomethyl-7-carbaguanine + 2 NADP(+) = 7-cyano-7-carbaguanine + 2 NADPH + 3 H(+)</text>
        <dbReference type="Rhea" id="RHEA:13409"/>
        <dbReference type="ChEBI" id="CHEBI:15378"/>
        <dbReference type="ChEBI" id="CHEBI:45075"/>
        <dbReference type="ChEBI" id="CHEBI:57783"/>
        <dbReference type="ChEBI" id="CHEBI:58349"/>
        <dbReference type="ChEBI" id="CHEBI:58703"/>
        <dbReference type="EC" id="1.7.1.13"/>
    </reaction>
</comment>